<keyword evidence="4 7" id="KW-0732">Signal</keyword>
<feature type="signal peptide" evidence="7">
    <location>
        <begin position="1"/>
        <end position="36"/>
    </location>
</feature>
<evidence type="ECO:0000313" key="8">
    <source>
        <dbReference type="EMBL" id="RCV89763.1"/>
    </source>
</evidence>
<comment type="caution">
    <text evidence="8">The sequence shown here is derived from an EMBL/GenBank/DDBJ whole genome shotgun (WGS) entry which is preliminary data.</text>
</comment>
<feature type="chain" id="PRO_5016744033" description="Probable sugar-binding periplasmic protein" evidence="7">
    <location>
        <begin position="37"/>
        <end position="430"/>
    </location>
</feature>
<sequence>MPSFKRNCFTATRFPRTGLALATALAASVSLTSAHAAGEVEVLHWWTSGGEARAANVLKELMEAEGYGWQDFAVAGGGGETAMTVLKSRAMSGNPPSAAQIKGPEIQEWGELGLLGELDEVADAEGWDDLLPETVADIMRYDGQYVAVPVNVHRVNWLWANPDVLEQAGVEMPTTLDELFAAGEAIREAGFIPLAHGGQAWQDATVFETVLLATGGTEFFQQALVDLDPEALGSEQMIEALETFKRLRELMDDDMSGRDWNIATSMVINGDAGMQLMGDWAKGEFTAAELTAGEDYLCAAAPGTADAFTFNIDSLAMFRVEGEEHEAQQALARLVLEPTFQEAFNLAKGSIPARPDLDMSEFDACARQSLEDFQRTAEEGGLVPSMAHGMAVRADVQGAIFDVVTNYFNARDMEAEQAAQRMVNAAQAAL</sequence>
<evidence type="ECO:0000256" key="2">
    <source>
        <dbReference type="ARBA" id="ARBA00008520"/>
    </source>
</evidence>
<comment type="subcellular location">
    <subcellularLocation>
        <location evidence="1">Periplasm</location>
    </subcellularLocation>
</comment>
<evidence type="ECO:0000313" key="9">
    <source>
        <dbReference type="Proteomes" id="UP000252405"/>
    </source>
</evidence>
<dbReference type="Proteomes" id="UP000252405">
    <property type="component" value="Unassembled WGS sequence"/>
</dbReference>
<dbReference type="OrthoDB" id="5580590at2"/>
<dbReference type="PANTHER" id="PTHR43649:SF28">
    <property type="entry name" value="BINDING PROTEIN COMPONENT OF ABC SUGAR TRANSPORTER-RELATED"/>
    <property type="match status" value="1"/>
</dbReference>
<dbReference type="InterPro" id="IPR050490">
    <property type="entry name" value="Bact_solute-bd_prot1"/>
</dbReference>
<evidence type="ECO:0000256" key="5">
    <source>
        <dbReference type="ARBA" id="ARBA00049629"/>
    </source>
</evidence>
<dbReference type="GO" id="GO:0042597">
    <property type="term" value="C:periplasmic space"/>
    <property type="evidence" value="ECO:0007669"/>
    <property type="project" value="UniProtKB-SubCell"/>
</dbReference>
<dbReference type="Gene3D" id="3.40.190.10">
    <property type="entry name" value="Periplasmic binding protein-like II"/>
    <property type="match status" value="2"/>
</dbReference>
<accession>A0A368U405</accession>
<name>A0A368U405_9GAMM</name>
<evidence type="ECO:0000256" key="1">
    <source>
        <dbReference type="ARBA" id="ARBA00004418"/>
    </source>
</evidence>
<dbReference type="PANTHER" id="PTHR43649">
    <property type="entry name" value="ARABINOSE-BINDING PROTEIN-RELATED"/>
    <property type="match status" value="1"/>
</dbReference>
<comment type="similarity">
    <text evidence="2">Belongs to the bacterial solute-binding protein 1 family.</text>
</comment>
<evidence type="ECO:0000256" key="6">
    <source>
        <dbReference type="ARBA" id="ARBA00049753"/>
    </source>
</evidence>
<evidence type="ECO:0000256" key="3">
    <source>
        <dbReference type="ARBA" id="ARBA00022448"/>
    </source>
</evidence>
<gene>
    <name evidence="8" type="ORF">DU505_09205</name>
</gene>
<keyword evidence="3" id="KW-0813">Transport</keyword>
<evidence type="ECO:0000256" key="4">
    <source>
        <dbReference type="ARBA" id="ARBA00022729"/>
    </source>
</evidence>
<protein>
    <recommendedName>
        <fullName evidence="6">Probable sugar-binding periplasmic protein</fullName>
    </recommendedName>
</protein>
<reference evidence="8 9" key="1">
    <citation type="submission" date="2018-07" db="EMBL/GenBank/DDBJ databases">
        <title>Halomonas montanilacus sp. nov., isolated from Lake Pengyan on Tibetan Plateau.</title>
        <authorList>
            <person name="Lu H."/>
            <person name="Xing P."/>
            <person name="Wu Q."/>
        </authorList>
    </citation>
    <scope>NUCLEOTIDE SEQUENCE [LARGE SCALE GENOMIC DNA]</scope>
    <source>
        <strain evidence="8 9">PYC7W</strain>
    </source>
</reference>
<comment type="function">
    <text evidence="5">Part of a binding-protein-dependent transport system for a sugar.</text>
</comment>
<keyword evidence="9" id="KW-1185">Reference proteome</keyword>
<proteinExistence type="inferred from homology"/>
<dbReference type="Pfam" id="PF01547">
    <property type="entry name" value="SBP_bac_1"/>
    <property type="match status" value="1"/>
</dbReference>
<dbReference type="EMBL" id="QPII01000005">
    <property type="protein sequence ID" value="RCV89763.1"/>
    <property type="molecule type" value="Genomic_DNA"/>
</dbReference>
<organism evidence="8 9">
    <name type="scientific">Billgrantia montanilacus</name>
    <dbReference type="NCBI Taxonomy" id="2282305"/>
    <lineage>
        <taxon>Bacteria</taxon>
        <taxon>Pseudomonadati</taxon>
        <taxon>Pseudomonadota</taxon>
        <taxon>Gammaproteobacteria</taxon>
        <taxon>Oceanospirillales</taxon>
        <taxon>Halomonadaceae</taxon>
        <taxon>Billgrantia</taxon>
    </lineage>
</organism>
<dbReference type="RefSeq" id="WP_114478697.1">
    <property type="nucleotide sequence ID" value="NZ_QPII01000005.1"/>
</dbReference>
<dbReference type="AlphaFoldDB" id="A0A368U405"/>
<dbReference type="SUPFAM" id="SSF53850">
    <property type="entry name" value="Periplasmic binding protein-like II"/>
    <property type="match status" value="1"/>
</dbReference>
<evidence type="ECO:0000256" key="7">
    <source>
        <dbReference type="SAM" id="SignalP"/>
    </source>
</evidence>
<dbReference type="InterPro" id="IPR006059">
    <property type="entry name" value="SBP"/>
</dbReference>